<keyword evidence="2" id="KW-0472">Membrane</keyword>
<keyword evidence="2" id="KW-0812">Transmembrane</keyword>
<reference evidence="3" key="1">
    <citation type="submission" date="2016-06" db="UniProtKB">
        <authorList>
            <consortium name="WormBaseParasite"/>
        </authorList>
    </citation>
    <scope>IDENTIFICATION</scope>
</reference>
<protein>
    <submittedName>
        <fullName evidence="3">MHD1 domain-containing protein</fullName>
    </submittedName>
</protein>
<evidence type="ECO:0000256" key="1">
    <source>
        <dbReference type="SAM" id="MobiDB-lite"/>
    </source>
</evidence>
<organism evidence="3">
    <name type="scientific">Onchocerca flexuosa</name>
    <dbReference type="NCBI Taxonomy" id="387005"/>
    <lineage>
        <taxon>Eukaryota</taxon>
        <taxon>Metazoa</taxon>
        <taxon>Ecdysozoa</taxon>
        <taxon>Nematoda</taxon>
        <taxon>Chromadorea</taxon>
        <taxon>Rhabditida</taxon>
        <taxon>Spirurina</taxon>
        <taxon>Spiruromorpha</taxon>
        <taxon>Filarioidea</taxon>
        <taxon>Onchocercidae</taxon>
        <taxon>Onchocerca</taxon>
    </lineage>
</organism>
<name>A0A183HA91_9BILA</name>
<dbReference type="WBParaSite" id="OFLC_0000440201-mRNA-1">
    <property type="protein sequence ID" value="OFLC_0000440201-mRNA-1"/>
    <property type="gene ID" value="OFLC_0000440201"/>
</dbReference>
<dbReference type="AlphaFoldDB" id="A0A183HA91"/>
<feature type="region of interest" description="Disordered" evidence="1">
    <location>
        <begin position="1"/>
        <end position="32"/>
    </location>
</feature>
<sequence length="300" mass="34396">MENEAVTPKVTDKYYIPAEPPFTSTPDMSGEEDGVEVSYVETESEYSENTIPAVDSANVKSTSNRLIYVDSGVLDDSSTTTTVSADYSNSSVTGNTNIEMIRTNFITYKSPDQEIVQSTTQTVTTTDINANIDENTSCRSRILLFIQLFLVIFVLFWSLIILKIFYDDFYNIRSNPSMLCSCVEAIDEWLSLDLAQTMKCNSDSSDLFDRLKHEAEVFINSLIAQFRSIPTIFTSTTFIQLYGRLSRTVQNGKEILSSYYDIVWTNLLKKYCEMIWKKYCDVIWINISDWKKKFHRMVHS</sequence>
<proteinExistence type="predicted"/>
<dbReference type="STRING" id="387005.A0A183HA91"/>
<keyword evidence="2" id="KW-1133">Transmembrane helix</keyword>
<evidence type="ECO:0000256" key="2">
    <source>
        <dbReference type="SAM" id="Phobius"/>
    </source>
</evidence>
<accession>A0A183HA91</accession>
<evidence type="ECO:0000313" key="3">
    <source>
        <dbReference type="WBParaSite" id="OFLC_0000440201-mRNA-1"/>
    </source>
</evidence>
<feature type="transmembrane region" description="Helical" evidence="2">
    <location>
        <begin position="142"/>
        <end position="166"/>
    </location>
</feature>